<accession>A0A7J6TAR9</accession>
<reference evidence="1 2" key="1">
    <citation type="submission" date="2020-04" db="EMBL/GenBank/DDBJ databases">
        <title>Perkinsus olseni comparative genomics.</title>
        <authorList>
            <person name="Bogema D.R."/>
        </authorList>
    </citation>
    <scope>NUCLEOTIDE SEQUENCE [LARGE SCALE GENOMIC DNA]</scope>
    <source>
        <strain evidence="1">ATCC PRA-205</strain>
    </source>
</reference>
<evidence type="ECO:0000313" key="1">
    <source>
        <dbReference type="EMBL" id="KAF4742369.1"/>
    </source>
</evidence>
<dbReference type="EMBL" id="JABANM010008579">
    <property type="protein sequence ID" value="KAF4742369.1"/>
    <property type="molecule type" value="Genomic_DNA"/>
</dbReference>
<proteinExistence type="predicted"/>
<feature type="non-terminal residue" evidence="1">
    <location>
        <position position="108"/>
    </location>
</feature>
<protein>
    <submittedName>
        <fullName evidence="1">Uncharacterized protein</fullName>
    </submittedName>
</protein>
<dbReference type="Proteomes" id="UP000574390">
    <property type="component" value="Unassembled WGS sequence"/>
</dbReference>
<gene>
    <name evidence="1" type="ORF">FOZ62_028832</name>
</gene>
<comment type="caution">
    <text evidence="1">The sequence shown here is derived from an EMBL/GenBank/DDBJ whole genome shotgun (WGS) entry which is preliminary data.</text>
</comment>
<feature type="non-terminal residue" evidence="1">
    <location>
        <position position="1"/>
    </location>
</feature>
<dbReference type="AlphaFoldDB" id="A0A7J6TAR9"/>
<organism evidence="1 2">
    <name type="scientific">Perkinsus olseni</name>
    <name type="common">Perkinsus atlanticus</name>
    <dbReference type="NCBI Taxonomy" id="32597"/>
    <lineage>
        <taxon>Eukaryota</taxon>
        <taxon>Sar</taxon>
        <taxon>Alveolata</taxon>
        <taxon>Perkinsozoa</taxon>
        <taxon>Perkinsea</taxon>
        <taxon>Perkinsida</taxon>
        <taxon>Perkinsidae</taxon>
        <taxon>Perkinsus</taxon>
    </lineage>
</organism>
<sequence length="108" mass="11855">PTRLNYRVLGGDIGRAGNEGGSLNTNHETSSVLGDVSMHQEWDSDDYIEIPTARIVKMKCPYPAYMDILCSGPEHSVHVSPIEAQSPPFIATSDLWSPEQSSCSYRVS</sequence>
<evidence type="ECO:0000313" key="2">
    <source>
        <dbReference type="Proteomes" id="UP000574390"/>
    </source>
</evidence>
<name>A0A7J6TAR9_PEROL</name>